<keyword evidence="17 18" id="KW-0131">Cell cycle</keyword>
<keyword evidence="9 17" id="KW-0547">Nucleotide-binding</keyword>
<evidence type="ECO:0000256" key="1">
    <source>
        <dbReference type="ARBA" id="ARBA00002734"/>
    </source>
</evidence>
<dbReference type="GO" id="GO:0008360">
    <property type="term" value="P:regulation of cell shape"/>
    <property type="evidence" value="ECO:0007669"/>
    <property type="project" value="UniProtKB-KW"/>
</dbReference>
<dbReference type="Proteomes" id="UP000236497">
    <property type="component" value="Unassembled WGS sequence"/>
</dbReference>
<dbReference type="SUPFAM" id="SSF53623">
    <property type="entry name" value="MurD-like peptide ligases, catalytic domain"/>
    <property type="match status" value="1"/>
</dbReference>
<evidence type="ECO:0000256" key="2">
    <source>
        <dbReference type="ARBA" id="ARBA00004496"/>
    </source>
</evidence>
<keyword evidence="11 17" id="KW-0133">Cell shape</keyword>
<dbReference type="Gene3D" id="3.40.50.720">
    <property type="entry name" value="NAD(P)-binding Rossmann-like Domain"/>
    <property type="match status" value="1"/>
</dbReference>
<evidence type="ECO:0000256" key="8">
    <source>
        <dbReference type="ARBA" id="ARBA00022598"/>
    </source>
</evidence>
<feature type="domain" description="Mur ligase C-terminal" evidence="19">
    <location>
        <begin position="290"/>
        <end position="407"/>
    </location>
</feature>
<evidence type="ECO:0000256" key="5">
    <source>
        <dbReference type="ARBA" id="ARBA00012212"/>
    </source>
</evidence>
<proteinExistence type="inferred from homology"/>
<organism evidence="21 22">
    <name type="scientific">Herbinix hemicellulosilytica</name>
    <dbReference type="NCBI Taxonomy" id="1564487"/>
    <lineage>
        <taxon>Bacteria</taxon>
        <taxon>Bacillati</taxon>
        <taxon>Bacillota</taxon>
        <taxon>Clostridia</taxon>
        <taxon>Lachnospirales</taxon>
        <taxon>Lachnospiraceae</taxon>
        <taxon>Herbinix</taxon>
    </lineage>
</organism>
<dbReference type="GO" id="GO:0051301">
    <property type="term" value="P:cell division"/>
    <property type="evidence" value="ECO:0007669"/>
    <property type="project" value="UniProtKB-KW"/>
</dbReference>
<comment type="similarity">
    <text evidence="4 17">Belongs to the MurCDEF family.</text>
</comment>
<evidence type="ECO:0000256" key="15">
    <source>
        <dbReference type="ARBA" id="ARBA00032324"/>
    </source>
</evidence>
<evidence type="ECO:0000256" key="18">
    <source>
        <dbReference type="RuleBase" id="RU003664"/>
    </source>
</evidence>
<dbReference type="Gene3D" id="3.40.1190.10">
    <property type="entry name" value="Mur-like, catalytic domain"/>
    <property type="match status" value="1"/>
</dbReference>
<evidence type="ECO:0000256" key="6">
    <source>
        <dbReference type="ARBA" id="ARBA00015655"/>
    </source>
</evidence>
<keyword evidence="8 17" id="KW-0436">Ligase</keyword>
<dbReference type="EMBL" id="CVTD020000008">
    <property type="protein sequence ID" value="CRZ33534.1"/>
    <property type="molecule type" value="Genomic_DNA"/>
</dbReference>
<dbReference type="GO" id="GO:0005524">
    <property type="term" value="F:ATP binding"/>
    <property type="evidence" value="ECO:0007669"/>
    <property type="project" value="UniProtKB-UniRule"/>
</dbReference>
<keyword evidence="22" id="KW-1185">Reference proteome</keyword>
<accession>A0A0H5SDS5</accession>
<dbReference type="Pfam" id="PF08245">
    <property type="entry name" value="Mur_ligase_M"/>
    <property type="match status" value="1"/>
</dbReference>
<dbReference type="AlphaFoldDB" id="A0A0H5SDS5"/>
<dbReference type="SUPFAM" id="SSF51984">
    <property type="entry name" value="MurCD N-terminal domain"/>
    <property type="match status" value="1"/>
</dbReference>
<dbReference type="SUPFAM" id="SSF53244">
    <property type="entry name" value="MurD-like peptide ligases, peptide-binding domain"/>
    <property type="match status" value="1"/>
</dbReference>
<feature type="domain" description="Mur ligase central" evidence="20">
    <location>
        <begin position="112"/>
        <end position="213"/>
    </location>
</feature>
<evidence type="ECO:0000256" key="16">
    <source>
        <dbReference type="ARBA" id="ARBA00047632"/>
    </source>
</evidence>
<dbReference type="GO" id="GO:0071555">
    <property type="term" value="P:cell wall organization"/>
    <property type="evidence" value="ECO:0007669"/>
    <property type="project" value="UniProtKB-KW"/>
</dbReference>
<dbReference type="InterPro" id="IPR013221">
    <property type="entry name" value="Mur_ligase_cen"/>
</dbReference>
<reference evidence="21 22" key="1">
    <citation type="submission" date="2015-06" db="EMBL/GenBank/DDBJ databases">
        <authorList>
            <person name="Wibberg Daniel"/>
        </authorList>
    </citation>
    <scope>NUCLEOTIDE SEQUENCE [LARGE SCALE GENOMIC DNA]</scope>
    <source>
        <strain evidence="21 22">T3/55T</strain>
    </source>
</reference>
<dbReference type="PANTHER" id="PTHR43692:SF1">
    <property type="entry name" value="UDP-N-ACETYLMURAMOYLALANINE--D-GLUTAMATE LIGASE"/>
    <property type="match status" value="1"/>
</dbReference>
<keyword evidence="10 17" id="KW-0067">ATP-binding</keyword>
<evidence type="ECO:0000256" key="7">
    <source>
        <dbReference type="ARBA" id="ARBA00022490"/>
    </source>
</evidence>
<feature type="binding site" evidence="17">
    <location>
        <begin position="114"/>
        <end position="120"/>
    </location>
    <ligand>
        <name>ATP</name>
        <dbReference type="ChEBI" id="CHEBI:30616"/>
    </ligand>
</feature>
<name>A0A0H5SDS5_HERHM</name>
<evidence type="ECO:0000313" key="21">
    <source>
        <dbReference type="EMBL" id="CRZ33534.1"/>
    </source>
</evidence>
<gene>
    <name evidence="17" type="primary">murD</name>
    <name evidence="21" type="ORF">HHT355_0324</name>
</gene>
<evidence type="ECO:0000256" key="3">
    <source>
        <dbReference type="ARBA" id="ARBA00004752"/>
    </source>
</evidence>
<dbReference type="Gene3D" id="3.90.190.20">
    <property type="entry name" value="Mur ligase, C-terminal domain"/>
    <property type="match status" value="1"/>
</dbReference>
<comment type="catalytic activity">
    <reaction evidence="16 17 18">
        <text>UDP-N-acetyl-alpha-D-muramoyl-L-alanine + D-glutamate + ATP = UDP-N-acetyl-alpha-D-muramoyl-L-alanyl-D-glutamate + ADP + phosphate + H(+)</text>
        <dbReference type="Rhea" id="RHEA:16429"/>
        <dbReference type="ChEBI" id="CHEBI:15378"/>
        <dbReference type="ChEBI" id="CHEBI:29986"/>
        <dbReference type="ChEBI" id="CHEBI:30616"/>
        <dbReference type="ChEBI" id="CHEBI:43474"/>
        <dbReference type="ChEBI" id="CHEBI:83898"/>
        <dbReference type="ChEBI" id="CHEBI:83900"/>
        <dbReference type="ChEBI" id="CHEBI:456216"/>
        <dbReference type="EC" id="6.3.2.9"/>
    </reaction>
</comment>
<dbReference type="EC" id="6.3.2.9" evidence="5 17"/>
<evidence type="ECO:0000256" key="11">
    <source>
        <dbReference type="ARBA" id="ARBA00022960"/>
    </source>
</evidence>
<comment type="pathway">
    <text evidence="3 17 18">Cell wall biogenesis; peptidoglycan biosynthesis.</text>
</comment>
<dbReference type="GO" id="GO:0005737">
    <property type="term" value="C:cytoplasm"/>
    <property type="evidence" value="ECO:0007669"/>
    <property type="project" value="UniProtKB-SubCell"/>
</dbReference>
<dbReference type="HAMAP" id="MF_00639">
    <property type="entry name" value="MurD"/>
    <property type="match status" value="1"/>
</dbReference>
<keyword evidence="13 17" id="KW-0961">Cell wall biogenesis/degradation</keyword>
<comment type="function">
    <text evidence="1 17 18">Cell wall formation. Catalyzes the addition of glutamate to the nucleotide precursor UDP-N-acetylmuramoyl-L-alanine (UMA).</text>
</comment>
<dbReference type="OrthoDB" id="9809796at2"/>
<dbReference type="UniPathway" id="UPA00219"/>
<dbReference type="NCBIfam" id="TIGR01087">
    <property type="entry name" value="murD"/>
    <property type="match status" value="1"/>
</dbReference>
<dbReference type="GO" id="GO:0009252">
    <property type="term" value="P:peptidoglycan biosynthetic process"/>
    <property type="evidence" value="ECO:0007669"/>
    <property type="project" value="UniProtKB-UniRule"/>
</dbReference>
<dbReference type="InterPro" id="IPR036615">
    <property type="entry name" value="Mur_ligase_C_dom_sf"/>
</dbReference>
<comment type="subcellular location">
    <subcellularLocation>
        <location evidence="2 17 18">Cytoplasm</location>
    </subcellularLocation>
</comment>
<evidence type="ECO:0000256" key="4">
    <source>
        <dbReference type="ARBA" id="ARBA00010416"/>
    </source>
</evidence>
<evidence type="ECO:0000256" key="14">
    <source>
        <dbReference type="ARBA" id="ARBA00030398"/>
    </source>
</evidence>
<keyword evidence="17 18" id="KW-0132">Cell division</keyword>
<keyword evidence="7 17" id="KW-0963">Cytoplasm</keyword>
<evidence type="ECO:0000256" key="17">
    <source>
        <dbReference type="HAMAP-Rule" id="MF_00639"/>
    </source>
</evidence>
<dbReference type="InterPro" id="IPR036565">
    <property type="entry name" value="Mur-like_cat_sf"/>
</dbReference>
<dbReference type="GO" id="GO:0008764">
    <property type="term" value="F:UDP-N-acetylmuramoylalanine-D-glutamate ligase activity"/>
    <property type="evidence" value="ECO:0007669"/>
    <property type="project" value="UniProtKB-UniRule"/>
</dbReference>
<sequence>MTMIELLTDIVKNKNVLILGFGKEGQSTYNLLNKLNVCKRLDISDIKMPDYKFSSETMVYTGDTYLDCLDSYDLVFKSPGVVLPKDIHEYKCRITSQTEVFLAAYRRQVIGITGTKGKSTVSTLLYHVLSNSNVKCILAGNIGTPVFDVIDNIDKDTVIVLELSCHQLEYCNYSPAIAVLLNIYEDHLDHYKSFEAYKKAKKNIFLHQHASDTLYCGEEVILDNDEAISRVFYINADILPFKSFESIGDVKLKGVHNLKNCAFVYAISKNFGVSDDGFISLLQTYKPLRHRLEYIGTKHGVEYYDDSISTTVESTINAIKSIENVETIILGGMDRGIDYTNLIRFLLNSKIKNILLIYESGKRIYELFKQETDLHNKKIIYCSDLERAIKMAQDVTSKGTACLLSPASASYGHFKNFEERGDAFKHLLFDY</sequence>
<dbReference type="Pfam" id="PF02875">
    <property type="entry name" value="Mur_ligase_C"/>
    <property type="match status" value="1"/>
</dbReference>
<evidence type="ECO:0000256" key="12">
    <source>
        <dbReference type="ARBA" id="ARBA00022984"/>
    </source>
</evidence>
<dbReference type="InterPro" id="IPR005762">
    <property type="entry name" value="MurD"/>
</dbReference>
<evidence type="ECO:0000313" key="22">
    <source>
        <dbReference type="Proteomes" id="UP000236497"/>
    </source>
</evidence>
<evidence type="ECO:0000259" key="20">
    <source>
        <dbReference type="Pfam" id="PF08245"/>
    </source>
</evidence>
<protein>
    <recommendedName>
        <fullName evidence="6 17">UDP-N-acetylmuramoylalanine--D-glutamate ligase</fullName>
        <ecNumber evidence="5 17">6.3.2.9</ecNumber>
    </recommendedName>
    <alternativeName>
        <fullName evidence="15 17">D-glutamic acid-adding enzyme</fullName>
    </alternativeName>
    <alternativeName>
        <fullName evidence="14 17">UDP-N-acetylmuramoyl-L-alanyl-D-glutamate synthetase</fullName>
    </alternativeName>
</protein>
<dbReference type="InterPro" id="IPR004101">
    <property type="entry name" value="Mur_ligase_C"/>
</dbReference>
<evidence type="ECO:0000256" key="13">
    <source>
        <dbReference type="ARBA" id="ARBA00023316"/>
    </source>
</evidence>
<evidence type="ECO:0000259" key="19">
    <source>
        <dbReference type="Pfam" id="PF02875"/>
    </source>
</evidence>
<evidence type="ECO:0000256" key="10">
    <source>
        <dbReference type="ARBA" id="ARBA00022840"/>
    </source>
</evidence>
<dbReference type="PANTHER" id="PTHR43692">
    <property type="entry name" value="UDP-N-ACETYLMURAMOYLALANINE--D-GLUTAMATE LIGASE"/>
    <property type="match status" value="1"/>
</dbReference>
<keyword evidence="12 17" id="KW-0573">Peptidoglycan synthesis</keyword>
<evidence type="ECO:0000256" key="9">
    <source>
        <dbReference type="ARBA" id="ARBA00022741"/>
    </source>
</evidence>